<dbReference type="PANTHER" id="PTHR48111:SF1">
    <property type="entry name" value="TWO-COMPONENT RESPONSE REGULATOR ORR33"/>
    <property type="match status" value="1"/>
</dbReference>
<keyword evidence="11" id="KW-1185">Reference proteome</keyword>
<dbReference type="Proteomes" id="UP001059380">
    <property type="component" value="Chromosome"/>
</dbReference>
<evidence type="ECO:0000313" key="11">
    <source>
        <dbReference type="Proteomes" id="UP001059380"/>
    </source>
</evidence>
<dbReference type="InterPro" id="IPR001789">
    <property type="entry name" value="Sig_transdc_resp-reg_receiver"/>
</dbReference>
<proteinExistence type="predicted"/>
<evidence type="ECO:0000256" key="5">
    <source>
        <dbReference type="ARBA" id="ARBA00023163"/>
    </source>
</evidence>
<dbReference type="GO" id="GO:0000156">
    <property type="term" value="F:phosphorelay response regulator activity"/>
    <property type="evidence" value="ECO:0007669"/>
    <property type="project" value="TreeGrafter"/>
</dbReference>
<gene>
    <name evidence="10" type="ORF">MOP44_25190</name>
</gene>
<evidence type="ECO:0000313" key="10">
    <source>
        <dbReference type="EMBL" id="UWZ87068.1"/>
    </source>
</evidence>
<feature type="domain" description="Response regulatory" evidence="8">
    <location>
        <begin position="2"/>
        <end position="117"/>
    </location>
</feature>
<dbReference type="InterPro" id="IPR011006">
    <property type="entry name" value="CheY-like_superfamily"/>
</dbReference>
<keyword evidence="2" id="KW-0902">Two-component regulatory system</keyword>
<reference evidence="10" key="1">
    <citation type="submission" date="2021-04" db="EMBL/GenBank/DDBJ databases">
        <title>Phylogenetic analysis of Acidobacteriaceae.</title>
        <authorList>
            <person name="Qiu L."/>
            <person name="Zhang Q."/>
        </authorList>
    </citation>
    <scope>NUCLEOTIDE SEQUENCE</scope>
    <source>
        <strain evidence="10">DSM 25168</strain>
    </source>
</reference>
<feature type="modified residue" description="4-aspartylphosphate" evidence="6">
    <location>
        <position position="52"/>
    </location>
</feature>
<evidence type="ECO:0000259" key="9">
    <source>
        <dbReference type="PROSITE" id="PS51755"/>
    </source>
</evidence>
<dbReference type="Pfam" id="PF00486">
    <property type="entry name" value="Trans_reg_C"/>
    <property type="match status" value="1"/>
</dbReference>
<keyword evidence="4 7" id="KW-0238">DNA-binding</keyword>
<protein>
    <submittedName>
        <fullName evidence="10">Response regulator transcription factor</fullName>
    </submittedName>
</protein>
<dbReference type="SMART" id="SM00448">
    <property type="entry name" value="REC"/>
    <property type="match status" value="1"/>
</dbReference>
<evidence type="ECO:0000259" key="8">
    <source>
        <dbReference type="PROSITE" id="PS50110"/>
    </source>
</evidence>
<evidence type="ECO:0000256" key="1">
    <source>
        <dbReference type="ARBA" id="ARBA00022553"/>
    </source>
</evidence>
<accession>A0A9J7BW26</accession>
<name>A0A9J7BW26_9BACT</name>
<dbReference type="InterPro" id="IPR001867">
    <property type="entry name" value="OmpR/PhoB-type_DNA-bd"/>
</dbReference>
<evidence type="ECO:0000256" key="4">
    <source>
        <dbReference type="ARBA" id="ARBA00023125"/>
    </source>
</evidence>
<feature type="DNA-binding region" description="OmpR/PhoB-type" evidence="7">
    <location>
        <begin position="125"/>
        <end position="223"/>
    </location>
</feature>
<dbReference type="GO" id="GO:0032993">
    <property type="term" value="C:protein-DNA complex"/>
    <property type="evidence" value="ECO:0007669"/>
    <property type="project" value="TreeGrafter"/>
</dbReference>
<dbReference type="KEGG" id="orp:MOP44_25190"/>
<dbReference type="SMART" id="SM00862">
    <property type="entry name" value="Trans_reg_C"/>
    <property type="match status" value="1"/>
</dbReference>
<evidence type="ECO:0000256" key="6">
    <source>
        <dbReference type="PROSITE-ProRule" id="PRU00169"/>
    </source>
</evidence>
<dbReference type="AlphaFoldDB" id="A0A9J7BW26"/>
<dbReference type="PROSITE" id="PS50110">
    <property type="entry name" value="RESPONSE_REGULATORY"/>
    <property type="match status" value="1"/>
</dbReference>
<dbReference type="Gene3D" id="1.10.10.10">
    <property type="entry name" value="Winged helix-like DNA-binding domain superfamily/Winged helix DNA-binding domain"/>
    <property type="match status" value="1"/>
</dbReference>
<evidence type="ECO:0000256" key="7">
    <source>
        <dbReference type="PROSITE-ProRule" id="PRU01091"/>
    </source>
</evidence>
<dbReference type="InterPro" id="IPR039420">
    <property type="entry name" value="WalR-like"/>
</dbReference>
<dbReference type="Gene3D" id="3.40.50.2300">
    <property type="match status" value="1"/>
</dbReference>
<dbReference type="GO" id="GO:0005829">
    <property type="term" value="C:cytosol"/>
    <property type="evidence" value="ECO:0007669"/>
    <property type="project" value="TreeGrafter"/>
</dbReference>
<dbReference type="CDD" id="cd00383">
    <property type="entry name" value="trans_reg_C"/>
    <property type="match status" value="1"/>
</dbReference>
<dbReference type="EMBL" id="CP093313">
    <property type="protein sequence ID" value="UWZ87068.1"/>
    <property type="molecule type" value="Genomic_DNA"/>
</dbReference>
<dbReference type="InterPro" id="IPR036388">
    <property type="entry name" value="WH-like_DNA-bd_sf"/>
</dbReference>
<dbReference type="GO" id="GO:0000976">
    <property type="term" value="F:transcription cis-regulatory region binding"/>
    <property type="evidence" value="ECO:0007669"/>
    <property type="project" value="TreeGrafter"/>
</dbReference>
<sequence length="229" mass="25757">MRVLVVEDEVRLAQNIAAALREGPNYAVDVCHDGEEALLLCDVTSYDLAILDLMLPKVRGDQLLRRLRRNNQVMPVLVLTAVSGAESTIELLNLGADDYMTKPFDLGELIARARALIRRGKGVKNTTLKVGPVVVSIAEQRVMVAGKDIDLSPTEYRILEYLMHHPRAVVSKETLLEHLYDFTWEHHSNVIEAHISNLRRKLRNASELAVVETLRGRGYRLAVMDEAVR</sequence>
<dbReference type="SUPFAM" id="SSF52172">
    <property type="entry name" value="CheY-like"/>
    <property type="match status" value="1"/>
</dbReference>
<keyword evidence="1 6" id="KW-0597">Phosphoprotein</keyword>
<evidence type="ECO:0000256" key="3">
    <source>
        <dbReference type="ARBA" id="ARBA00023015"/>
    </source>
</evidence>
<dbReference type="PANTHER" id="PTHR48111">
    <property type="entry name" value="REGULATOR OF RPOS"/>
    <property type="match status" value="1"/>
</dbReference>
<dbReference type="PROSITE" id="PS51755">
    <property type="entry name" value="OMPR_PHOB"/>
    <property type="match status" value="1"/>
</dbReference>
<dbReference type="GO" id="GO:0006355">
    <property type="term" value="P:regulation of DNA-templated transcription"/>
    <property type="evidence" value="ECO:0007669"/>
    <property type="project" value="InterPro"/>
</dbReference>
<evidence type="ECO:0000256" key="2">
    <source>
        <dbReference type="ARBA" id="ARBA00023012"/>
    </source>
</evidence>
<dbReference type="FunFam" id="3.40.50.2300:FF:000002">
    <property type="entry name" value="DNA-binding response regulator PhoP"/>
    <property type="match status" value="1"/>
</dbReference>
<keyword evidence="5" id="KW-0804">Transcription</keyword>
<keyword evidence="3" id="KW-0805">Transcription regulation</keyword>
<dbReference type="Pfam" id="PF00072">
    <property type="entry name" value="Response_reg"/>
    <property type="match status" value="1"/>
</dbReference>
<feature type="domain" description="OmpR/PhoB-type" evidence="9">
    <location>
        <begin position="125"/>
        <end position="223"/>
    </location>
</feature>
<organism evidence="10 11">
    <name type="scientific">Occallatibacter riparius</name>
    <dbReference type="NCBI Taxonomy" id="1002689"/>
    <lineage>
        <taxon>Bacteria</taxon>
        <taxon>Pseudomonadati</taxon>
        <taxon>Acidobacteriota</taxon>
        <taxon>Terriglobia</taxon>
        <taxon>Terriglobales</taxon>
        <taxon>Acidobacteriaceae</taxon>
        <taxon>Occallatibacter</taxon>
    </lineage>
</organism>